<keyword evidence="6" id="KW-1185">Reference proteome</keyword>
<comment type="similarity">
    <text evidence="2 3">Belongs to the YajQ family.</text>
</comment>
<proteinExistence type="inferred from homology"/>
<dbReference type="InterPro" id="IPR036183">
    <property type="entry name" value="YajQ-like_sf"/>
</dbReference>
<dbReference type="PANTHER" id="PTHR30476">
    <property type="entry name" value="UPF0234 PROTEIN YAJQ"/>
    <property type="match status" value="1"/>
</dbReference>
<dbReference type="EMBL" id="CP013614">
    <property type="protein sequence ID" value="ALS00265.1"/>
    <property type="molecule type" value="Genomic_DNA"/>
</dbReference>
<reference evidence="5 7" key="1">
    <citation type="submission" date="2014-12" db="EMBL/GenBank/DDBJ databases">
        <title>Draft genome sequences of 29 type strains of Enterococci.</title>
        <authorList>
            <person name="Zhong Z."/>
            <person name="Sun Z."/>
            <person name="Liu W."/>
            <person name="Zhang W."/>
            <person name="Zhang H."/>
        </authorList>
    </citation>
    <scope>NUCLEOTIDE SEQUENCE [LARGE SCALE GENOMIC DNA]</scope>
    <source>
        <strain evidence="5 7">DSM 22801</strain>
    </source>
</reference>
<protein>
    <recommendedName>
        <fullName evidence="3">Nucleotide-binding protein ATZ33_02390</fullName>
    </recommendedName>
</protein>
<dbReference type="Gene3D" id="3.30.70.990">
    <property type="entry name" value="YajQ-like, domain 2"/>
    <property type="match status" value="1"/>
</dbReference>
<dbReference type="AlphaFoldDB" id="A0A0S3K875"/>
<dbReference type="EMBL" id="JXLC01000002">
    <property type="protein sequence ID" value="OJG93248.1"/>
    <property type="molecule type" value="Genomic_DNA"/>
</dbReference>
<gene>
    <name evidence="4" type="ORF">ATZ33_02390</name>
    <name evidence="5" type="ORF">RV15_GL001280</name>
</gene>
<evidence type="ECO:0000313" key="5">
    <source>
        <dbReference type="EMBL" id="OJG93248.1"/>
    </source>
</evidence>
<evidence type="ECO:0000256" key="1">
    <source>
        <dbReference type="ARBA" id="ARBA00022741"/>
    </source>
</evidence>
<dbReference type="HAMAP" id="MF_00632">
    <property type="entry name" value="UPF0234"/>
    <property type="match status" value="1"/>
</dbReference>
<dbReference type="Proteomes" id="UP000183039">
    <property type="component" value="Unassembled WGS sequence"/>
</dbReference>
<evidence type="ECO:0000256" key="3">
    <source>
        <dbReference type="HAMAP-Rule" id="MF_00632"/>
    </source>
</evidence>
<dbReference type="Gene3D" id="3.30.70.860">
    <property type="match status" value="1"/>
</dbReference>
<organism evidence="5 7">
    <name type="scientific">Enterococcus silesiacus</name>
    <dbReference type="NCBI Taxonomy" id="332949"/>
    <lineage>
        <taxon>Bacteria</taxon>
        <taxon>Bacillati</taxon>
        <taxon>Bacillota</taxon>
        <taxon>Bacilli</taxon>
        <taxon>Lactobacillales</taxon>
        <taxon>Enterococcaceae</taxon>
        <taxon>Enterococcus</taxon>
    </lineage>
</organism>
<reference evidence="4 6" key="2">
    <citation type="submission" date="2015-12" db="EMBL/GenBank/DDBJ databases">
        <authorList>
            <person name="Lauer A."/>
            <person name="Humrighouse B."/>
            <person name="Loparev V."/>
            <person name="Shewmaker P.L."/>
            <person name="Whitney A.M."/>
            <person name="McLaughlin R.W."/>
        </authorList>
    </citation>
    <scope>NUCLEOTIDE SEQUENCE [LARGE SCALE GENOMIC DNA]</scope>
    <source>
        <strain evidence="4 6">LMG 23085</strain>
    </source>
</reference>
<name>A0A0S3K875_9ENTE</name>
<dbReference type="NCBIfam" id="NF003819">
    <property type="entry name" value="PRK05412.1"/>
    <property type="match status" value="1"/>
</dbReference>
<dbReference type="OrthoDB" id="9801447at2"/>
<dbReference type="CDD" id="cd11740">
    <property type="entry name" value="YajQ_like"/>
    <property type="match status" value="1"/>
</dbReference>
<dbReference type="InterPro" id="IPR035570">
    <property type="entry name" value="UPF0234_N"/>
</dbReference>
<dbReference type="Proteomes" id="UP000065511">
    <property type="component" value="Chromosome"/>
</dbReference>
<sequence length="164" mass="18468">MAAKEASFDVTSEMNMEEVKNSIQIALKEIKNRFDFKGSIADIKVENNKLVVVAEDDYKIEQVKDVLFSKLVKRAVPIKNIHFSTSEKALGGSARQYGDLISGIDKDNAKKINVAIKNSGIKVKSQIQEDQIRVTGKSRDDLQKVITLLRNLDLPVELQFTNFR</sequence>
<evidence type="ECO:0000313" key="4">
    <source>
        <dbReference type="EMBL" id="ALS00265.1"/>
    </source>
</evidence>
<dbReference type="Pfam" id="PF04461">
    <property type="entry name" value="YajQ"/>
    <property type="match status" value="1"/>
</dbReference>
<evidence type="ECO:0000256" key="2">
    <source>
        <dbReference type="ARBA" id="ARBA00093450"/>
    </source>
</evidence>
<evidence type="ECO:0000313" key="6">
    <source>
        <dbReference type="Proteomes" id="UP000065511"/>
    </source>
</evidence>
<dbReference type="InterPro" id="IPR007551">
    <property type="entry name" value="YajQ/Smlt4090-like"/>
</dbReference>
<evidence type="ECO:0000313" key="7">
    <source>
        <dbReference type="Proteomes" id="UP000183039"/>
    </source>
</evidence>
<dbReference type="KEGG" id="ess:ATZ33_02390"/>
<dbReference type="PANTHER" id="PTHR30476:SF0">
    <property type="entry name" value="UPF0234 PROTEIN YAJQ"/>
    <property type="match status" value="1"/>
</dbReference>
<accession>A0A0S3K875</accession>
<dbReference type="InterPro" id="IPR035571">
    <property type="entry name" value="UPF0234-like_C"/>
</dbReference>
<dbReference type="GO" id="GO:0005829">
    <property type="term" value="C:cytosol"/>
    <property type="evidence" value="ECO:0007669"/>
    <property type="project" value="TreeGrafter"/>
</dbReference>
<keyword evidence="1 3" id="KW-0547">Nucleotide-binding</keyword>
<dbReference type="RefSeq" id="WP_071876337.1">
    <property type="nucleotide sequence ID" value="NZ_JXLC01000002.1"/>
</dbReference>
<comment type="function">
    <text evidence="3">Nucleotide-binding protein.</text>
</comment>
<dbReference type="GO" id="GO:0000166">
    <property type="term" value="F:nucleotide binding"/>
    <property type="evidence" value="ECO:0007669"/>
    <property type="project" value="UniProtKB-UniRule"/>
</dbReference>
<dbReference type="SUPFAM" id="SSF89963">
    <property type="entry name" value="YajQ-like"/>
    <property type="match status" value="2"/>
</dbReference>